<name>A0A0D8XMY2_DICVI</name>
<reference evidence="4" key="2">
    <citation type="journal article" date="2016" name="Sci. Rep.">
        <title>Dictyocaulus viviparus genome, variome and transcriptome elucidate lungworm biology and support future intervention.</title>
        <authorList>
            <person name="McNulty S.N."/>
            <person name="Strube C."/>
            <person name="Rosa B.A."/>
            <person name="Martin J.C."/>
            <person name="Tyagi R."/>
            <person name="Choi Y.J."/>
            <person name="Wang Q."/>
            <person name="Hallsworth Pepin K."/>
            <person name="Zhang X."/>
            <person name="Ozersky P."/>
            <person name="Wilson R.K."/>
            <person name="Sternberg P.W."/>
            <person name="Gasser R.B."/>
            <person name="Mitreva M."/>
        </authorList>
    </citation>
    <scope>NUCLEOTIDE SEQUENCE [LARGE SCALE GENOMIC DNA]</scope>
    <source>
        <strain evidence="4">HannoverDv2000</strain>
    </source>
</reference>
<dbReference type="OrthoDB" id="408743at2759"/>
<evidence type="ECO:0000256" key="1">
    <source>
        <dbReference type="ARBA" id="ARBA00023002"/>
    </source>
</evidence>
<dbReference type="GO" id="GO:0016491">
    <property type="term" value="F:oxidoreductase activity"/>
    <property type="evidence" value="ECO:0007669"/>
    <property type="project" value="UniProtKB-KW"/>
</dbReference>
<dbReference type="AlphaFoldDB" id="A0A0D8XMY2"/>
<evidence type="ECO:0000256" key="2">
    <source>
        <dbReference type="SAM" id="SignalP"/>
    </source>
</evidence>
<dbReference type="EMBL" id="KN716532">
    <property type="protein sequence ID" value="KJH43711.1"/>
    <property type="molecule type" value="Genomic_DNA"/>
</dbReference>
<keyword evidence="2" id="KW-0732">Signal</keyword>
<keyword evidence="1" id="KW-0560">Oxidoreductase</keyword>
<feature type="chain" id="PRO_5002335786" description="TauD/TfdA-like domain-containing protein" evidence="2">
    <location>
        <begin position="23"/>
        <end position="189"/>
    </location>
</feature>
<accession>A0A0D8XMY2</accession>
<organism evidence="3 4">
    <name type="scientific">Dictyocaulus viviparus</name>
    <name type="common">Bovine lungworm</name>
    <dbReference type="NCBI Taxonomy" id="29172"/>
    <lineage>
        <taxon>Eukaryota</taxon>
        <taxon>Metazoa</taxon>
        <taxon>Ecdysozoa</taxon>
        <taxon>Nematoda</taxon>
        <taxon>Chromadorea</taxon>
        <taxon>Rhabditida</taxon>
        <taxon>Rhabditina</taxon>
        <taxon>Rhabditomorpha</taxon>
        <taxon>Strongyloidea</taxon>
        <taxon>Metastrongylidae</taxon>
        <taxon>Dictyocaulus</taxon>
    </lineage>
</organism>
<reference evidence="3 4" key="1">
    <citation type="submission" date="2013-11" db="EMBL/GenBank/DDBJ databases">
        <title>Draft genome of the bovine lungworm Dictyocaulus viviparus.</title>
        <authorList>
            <person name="Mitreva M."/>
        </authorList>
    </citation>
    <scope>NUCLEOTIDE SEQUENCE [LARGE SCALE GENOMIC DNA]</scope>
    <source>
        <strain evidence="3 4">HannoverDv2000</strain>
    </source>
</reference>
<keyword evidence="4" id="KW-1185">Reference proteome</keyword>
<evidence type="ECO:0000313" key="3">
    <source>
        <dbReference type="EMBL" id="KJH43711.1"/>
    </source>
</evidence>
<dbReference type="Gene3D" id="3.60.130.10">
    <property type="entry name" value="Clavaminate synthase-like"/>
    <property type="match status" value="1"/>
</dbReference>
<proteinExistence type="predicted"/>
<dbReference type="Proteomes" id="UP000053766">
    <property type="component" value="Unassembled WGS sequence"/>
</dbReference>
<dbReference type="STRING" id="29172.A0A0D8XMY2"/>
<dbReference type="InterPro" id="IPR042098">
    <property type="entry name" value="TauD-like_sf"/>
</dbReference>
<protein>
    <recommendedName>
        <fullName evidence="5">TauD/TfdA-like domain-containing protein</fullName>
    </recommendedName>
</protein>
<dbReference type="SUPFAM" id="SSF51197">
    <property type="entry name" value="Clavaminate synthase-like"/>
    <property type="match status" value="1"/>
</dbReference>
<evidence type="ECO:0000313" key="4">
    <source>
        <dbReference type="Proteomes" id="UP000053766"/>
    </source>
</evidence>
<feature type="signal peptide" evidence="2">
    <location>
        <begin position="1"/>
        <end position="22"/>
    </location>
</feature>
<evidence type="ECO:0008006" key="5">
    <source>
        <dbReference type="Google" id="ProtNLM"/>
    </source>
</evidence>
<gene>
    <name evidence="3" type="ORF">DICVIV_10270</name>
</gene>
<sequence>MYIGPTVSLSALSLMIFNSVVCQRIVRERFQWRQRIATLIVGSRITSIKNKNDTVELWKDDVISEYDTNYIVIDSKLSSSSSLKGYIREGKRLTSEEIHILYFCMKTFAYMFIKYGMIIVDNVEATYTTEMFCRAIAPIHDTFLGTCWVFRNETKEKAETSHEDTAYRNEFIGPHTDSTYFKQTPGIQI</sequence>